<dbReference type="SUPFAM" id="SSF52317">
    <property type="entry name" value="Class I glutamine amidotransferase-like"/>
    <property type="match status" value="1"/>
</dbReference>
<reference evidence="2" key="1">
    <citation type="submission" date="2018-06" db="EMBL/GenBank/DDBJ databases">
        <title>Draft genome sequence of Methanothermobacter thermautotrophicus Strain WHS, a thermophilic, hydrogenotrophic methanogen isolated from Washburn Hot Springs in Yellowstone National Park, USA.</title>
        <authorList>
            <person name="Mckay L.J."/>
            <person name="Klingelsmith K."/>
            <person name="Inskeep W.P."/>
            <person name="Fields M.W."/>
        </authorList>
    </citation>
    <scope>NUCLEOTIDE SEQUENCE</scope>
    <source>
        <strain evidence="2">WHS</strain>
    </source>
</reference>
<protein>
    <recommendedName>
        <fullName evidence="1">DJ-1/PfpI domain-containing protein</fullName>
    </recommendedName>
</protein>
<dbReference type="InterPro" id="IPR050325">
    <property type="entry name" value="Prot/Nucl_acid_deglycase"/>
</dbReference>
<evidence type="ECO:0000313" key="2">
    <source>
        <dbReference type="EMBL" id="MBE2900748.1"/>
    </source>
</evidence>
<feature type="domain" description="DJ-1/PfpI" evidence="1">
    <location>
        <begin position="44"/>
        <end position="184"/>
    </location>
</feature>
<dbReference type="OrthoDB" id="82036at2157"/>
<comment type="caution">
    <text evidence="2">The sequence shown here is derived from an EMBL/GenBank/DDBJ whole genome shotgun (WGS) entry which is preliminary data.</text>
</comment>
<name>A0A842YP20_METTF</name>
<dbReference type="InterPro" id="IPR029062">
    <property type="entry name" value="Class_I_gatase-like"/>
</dbReference>
<dbReference type="PANTHER" id="PTHR48094">
    <property type="entry name" value="PROTEIN/NUCLEIC ACID DEGLYCASE DJ-1-RELATED"/>
    <property type="match status" value="1"/>
</dbReference>
<dbReference type="RefSeq" id="WP_192962467.1">
    <property type="nucleotide sequence ID" value="NZ_QKOF01000007.1"/>
</dbReference>
<dbReference type="AlphaFoldDB" id="A0A842YP20"/>
<dbReference type="Proteomes" id="UP000646659">
    <property type="component" value="Unassembled WGS sequence"/>
</dbReference>
<dbReference type="EMBL" id="QKOF01000007">
    <property type="protein sequence ID" value="MBE2900748.1"/>
    <property type="molecule type" value="Genomic_DNA"/>
</dbReference>
<gene>
    <name evidence="2" type="ORF">DNK57_08105</name>
</gene>
<dbReference type="PANTHER" id="PTHR48094:SF12">
    <property type="entry name" value="PARKINSON DISEASE PROTEIN 7 HOMOLOG"/>
    <property type="match status" value="1"/>
</dbReference>
<accession>A0A842YP20</accession>
<dbReference type="InterPro" id="IPR002818">
    <property type="entry name" value="DJ-1/PfpI"/>
</dbReference>
<dbReference type="GO" id="GO:0005737">
    <property type="term" value="C:cytoplasm"/>
    <property type="evidence" value="ECO:0007669"/>
    <property type="project" value="TreeGrafter"/>
</dbReference>
<dbReference type="Gene3D" id="3.40.50.880">
    <property type="match status" value="1"/>
</dbReference>
<dbReference type="Pfam" id="PF01965">
    <property type="entry name" value="DJ-1_PfpI"/>
    <property type="match status" value="1"/>
</dbReference>
<organism evidence="2 3">
    <name type="scientific">Methanothermobacter thermautotrophicus</name>
    <name type="common">Methanobacterium thermoformicicum</name>
    <dbReference type="NCBI Taxonomy" id="145262"/>
    <lineage>
        <taxon>Archaea</taxon>
        <taxon>Methanobacteriati</taxon>
        <taxon>Methanobacteriota</taxon>
        <taxon>Methanomada group</taxon>
        <taxon>Methanobacteria</taxon>
        <taxon>Methanobacteriales</taxon>
        <taxon>Methanobacteriaceae</taxon>
        <taxon>Methanothermobacter</taxon>
    </lineage>
</organism>
<proteinExistence type="predicted"/>
<evidence type="ECO:0000259" key="1">
    <source>
        <dbReference type="Pfam" id="PF01965"/>
    </source>
</evidence>
<sequence>MRRYVAVAIIVAVLVLAAALFSWNGTPVEGHVALVVFEDYNQHEFETLRSTATDVTVVGAGNLTSGYDVRIEDVKPSDILGYDAVIFIGGSGLYRRVESGRMDRDLEMAAGLAESASRSGRIIGAICAAPAIPAMAGILRGQNATIYPGLEGVLSENGARYVKADVVVSGRIVTAPTPESAGKLRDTIREMIRKGYS</sequence>
<evidence type="ECO:0000313" key="3">
    <source>
        <dbReference type="Proteomes" id="UP000646659"/>
    </source>
</evidence>